<reference evidence="5" key="2">
    <citation type="submission" date="2010-05" db="EMBL/GenBank/DDBJ databases">
        <title>The genome sequence of Magnaporthe poae strain ATCC 64411.</title>
        <authorList>
            <person name="Ma L.-J."/>
            <person name="Dead R."/>
            <person name="Young S."/>
            <person name="Zeng Q."/>
            <person name="Koehrsen M."/>
            <person name="Alvarado L."/>
            <person name="Berlin A."/>
            <person name="Chapman S.B."/>
            <person name="Chen Z."/>
            <person name="Freedman E."/>
            <person name="Gellesch M."/>
            <person name="Goldberg J."/>
            <person name="Griggs A."/>
            <person name="Gujja S."/>
            <person name="Heilman E.R."/>
            <person name="Heiman D."/>
            <person name="Hepburn T."/>
            <person name="Howarth C."/>
            <person name="Jen D."/>
            <person name="Larson L."/>
            <person name="Mehta T."/>
            <person name="Neiman D."/>
            <person name="Pearson M."/>
            <person name="Roberts A."/>
            <person name="Saif S."/>
            <person name="Shea T."/>
            <person name="Shenoy N."/>
            <person name="Sisk P."/>
            <person name="Stolte C."/>
            <person name="Sykes S."/>
            <person name="Walk T."/>
            <person name="White J."/>
            <person name="Yandava C."/>
            <person name="Haas B."/>
            <person name="Nusbaum C."/>
            <person name="Birren B."/>
        </authorList>
    </citation>
    <scope>NUCLEOTIDE SEQUENCE [LARGE SCALE GENOMIC DNA]</scope>
    <source>
        <strain evidence="5">ATCC 64411 / 73-15</strain>
    </source>
</reference>
<dbReference type="EMBL" id="GL876971">
    <property type="protein sequence ID" value="KLU88076.1"/>
    <property type="molecule type" value="Genomic_DNA"/>
</dbReference>
<dbReference type="EMBL" id="ADBL01001704">
    <property type="status" value="NOT_ANNOTATED_CDS"/>
    <property type="molecule type" value="Genomic_DNA"/>
</dbReference>
<gene>
    <name evidence="3" type="ORF">MAPG_07063</name>
</gene>
<name>A0A0C4E3P7_MAGP6</name>
<reference evidence="3" key="3">
    <citation type="submission" date="2011-03" db="EMBL/GenBank/DDBJ databases">
        <title>Annotation of Magnaporthe poae ATCC 64411.</title>
        <authorList>
            <person name="Ma L.-J."/>
            <person name="Dead R."/>
            <person name="Young S.K."/>
            <person name="Zeng Q."/>
            <person name="Gargeya S."/>
            <person name="Fitzgerald M."/>
            <person name="Haas B."/>
            <person name="Abouelleil A."/>
            <person name="Alvarado L."/>
            <person name="Arachchi H.M."/>
            <person name="Berlin A."/>
            <person name="Brown A."/>
            <person name="Chapman S.B."/>
            <person name="Chen Z."/>
            <person name="Dunbar C."/>
            <person name="Freedman E."/>
            <person name="Gearin G."/>
            <person name="Gellesch M."/>
            <person name="Goldberg J."/>
            <person name="Griggs A."/>
            <person name="Gujja S."/>
            <person name="Heiman D."/>
            <person name="Howarth C."/>
            <person name="Larson L."/>
            <person name="Lui A."/>
            <person name="MacDonald P.J.P."/>
            <person name="Mehta T."/>
            <person name="Montmayeur A."/>
            <person name="Murphy C."/>
            <person name="Neiman D."/>
            <person name="Pearson M."/>
            <person name="Priest M."/>
            <person name="Roberts A."/>
            <person name="Saif S."/>
            <person name="Shea T."/>
            <person name="Shenoy N."/>
            <person name="Sisk P."/>
            <person name="Stolte C."/>
            <person name="Sykes S."/>
            <person name="Yandava C."/>
            <person name="Wortman J."/>
            <person name="Nusbaum C."/>
            <person name="Birren B."/>
        </authorList>
    </citation>
    <scope>NUCLEOTIDE SEQUENCE</scope>
    <source>
        <strain evidence="3">ATCC 64411</strain>
    </source>
</reference>
<evidence type="ECO:0000313" key="4">
    <source>
        <dbReference type="EnsemblFungi" id="MAPG_07063T0"/>
    </source>
</evidence>
<evidence type="ECO:0000256" key="1">
    <source>
        <dbReference type="ARBA" id="ARBA00006484"/>
    </source>
</evidence>
<dbReference type="PANTHER" id="PTHR44229">
    <property type="entry name" value="15-HYDROXYPROSTAGLANDIN DEHYDROGENASE [NAD(+)]"/>
    <property type="match status" value="1"/>
</dbReference>
<dbReference type="GO" id="GO:0005737">
    <property type="term" value="C:cytoplasm"/>
    <property type="evidence" value="ECO:0007669"/>
    <property type="project" value="TreeGrafter"/>
</dbReference>
<dbReference type="InterPro" id="IPR002347">
    <property type="entry name" value="SDR_fam"/>
</dbReference>
<comment type="similarity">
    <text evidence="1">Belongs to the short-chain dehydrogenases/reductases (SDR) family.</text>
</comment>
<reference evidence="3" key="1">
    <citation type="submission" date="2010-05" db="EMBL/GenBank/DDBJ databases">
        <title>The Genome Sequence of Magnaporthe poae strain ATCC 64411.</title>
        <authorList>
            <consortium name="The Broad Institute Genome Sequencing Platform"/>
            <consortium name="Broad Institute Genome Sequencing Center for Infectious Disease"/>
            <person name="Ma L.-J."/>
            <person name="Dead R."/>
            <person name="Young S."/>
            <person name="Zeng Q."/>
            <person name="Koehrsen M."/>
            <person name="Alvarado L."/>
            <person name="Berlin A."/>
            <person name="Chapman S.B."/>
            <person name="Chen Z."/>
            <person name="Freedman E."/>
            <person name="Gellesch M."/>
            <person name="Goldberg J."/>
            <person name="Griggs A."/>
            <person name="Gujja S."/>
            <person name="Heilman E.R."/>
            <person name="Heiman D."/>
            <person name="Hepburn T."/>
            <person name="Howarth C."/>
            <person name="Jen D."/>
            <person name="Larson L."/>
            <person name="Mehta T."/>
            <person name="Neiman D."/>
            <person name="Pearson M."/>
            <person name="Roberts A."/>
            <person name="Saif S."/>
            <person name="Shea T."/>
            <person name="Shenoy N."/>
            <person name="Sisk P."/>
            <person name="Stolte C."/>
            <person name="Sykes S."/>
            <person name="Walk T."/>
            <person name="White J."/>
            <person name="Yandava C."/>
            <person name="Haas B."/>
            <person name="Nusbaum C."/>
            <person name="Birren B."/>
        </authorList>
    </citation>
    <scope>NUCLEOTIDE SEQUENCE</scope>
    <source>
        <strain evidence="3">ATCC 64411</strain>
    </source>
</reference>
<evidence type="ECO:0000313" key="3">
    <source>
        <dbReference type="EMBL" id="KLU88076.1"/>
    </source>
</evidence>
<dbReference type="AlphaFoldDB" id="A0A0C4E3P7"/>
<reference evidence="4" key="4">
    <citation type="journal article" date="2015" name="G3 (Bethesda)">
        <title>Genome sequences of three phytopathogenic species of the Magnaporthaceae family of fungi.</title>
        <authorList>
            <person name="Okagaki L.H."/>
            <person name="Nunes C.C."/>
            <person name="Sailsbery J."/>
            <person name="Clay B."/>
            <person name="Brown D."/>
            <person name="John T."/>
            <person name="Oh Y."/>
            <person name="Young N."/>
            <person name="Fitzgerald M."/>
            <person name="Haas B.J."/>
            <person name="Zeng Q."/>
            <person name="Young S."/>
            <person name="Adiconis X."/>
            <person name="Fan L."/>
            <person name="Levin J.Z."/>
            <person name="Mitchell T.K."/>
            <person name="Okubara P.A."/>
            <person name="Farman M.L."/>
            <person name="Kohn L.M."/>
            <person name="Birren B."/>
            <person name="Ma L.-J."/>
            <person name="Dean R.A."/>
        </authorList>
    </citation>
    <scope>NUCLEOTIDE SEQUENCE</scope>
    <source>
        <strain evidence="4">ATCC 64411 / 73-15</strain>
    </source>
</reference>
<dbReference type="PRINTS" id="PR00081">
    <property type="entry name" value="GDHRDH"/>
</dbReference>
<dbReference type="Gene3D" id="3.40.50.720">
    <property type="entry name" value="NAD(P)-binding Rossmann-like Domain"/>
    <property type="match status" value="1"/>
</dbReference>
<dbReference type="Pfam" id="PF00106">
    <property type="entry name" value="adh_short"/>
    <property type="match status" value="1"/>
</dbReference>
<evidence type="ECO:0008006" key="6">
    <source>
        <dbReference type="Google" id="ProtNLM"/>
    </source>
</evidence>
<dbReference type="STRING" id="644358.A0A0C4E3P7"/>
<dbReference type="Proteomes" id="UP000011715">
    <property type="component" value="Unassembled WGS sequence"/>
</dbReference>
<sequence>MANYDVKGKIALITGAGSGINHAMAQRLLEAGCSVMIADLKLRPEAEATVAKYPHPAENGGASAAFRQTDVADWAQLTALWEETLAKFGRIDILINGAGIYEPPTSSFWNPPGISPLAEDKADGGIWKTYAVNTMAPIRLAQLALDYWMQNREVKGNLLWVVSAGAYLHSMQTPLYFSSKAAVLSVVKSLQGLKQLIGVRNCAICPAAVRTPLFDQDYCKDRLGKDDTALTSEETAAVMMDALTLESRGNGDIIEVQKIAEGDIDVRDVKLEALYPPRMPISAGTKAMEEELKFMQKIAAKGMRASCE</sequence>
<keyword evidence="2" id="KW-0560">Oxidoreductase</keyword>
<dbReference type="InterPro" id="IPR036291">
    <property type="entry name" value="NAD(P)-bd_dom_sf"/>
</dbReference>
<protein>
    <recommendedName>
        <fullName evidence="6">15-hydroxyprostaglandin dehydrogenase</fullName>
    </recommendedName>
</protein>
<dbReference type="VEuPathDB" id="FungiDB:MAPG_07063"/>
<dbReference type="EnsemblFungi" id="MAPG_07063T0">
    <property type="protein sequence ID" value="MAPG_07063T0"/>
    <property type="gene ID" value="MAPG_07063"/>
</dbReference>
<dbReference type="eggNOG" id="KOG4169">
    <property type="taxonomic scope" value="Eukaryota"/>
</dbReference>
<dbReference type="SUPFAM" id="SSF51735">
    <property type="entry name" value="NAD(P)-binding Rossmann-fold domains"/>
    <property type="match status" value="1"/>
</dbReference>
<dbReference type="PANTHER" id="PTHR44229:SF4">
    <property type="entry name" value="15-HYDROXYPROSTAGLANDIN DEHYDROGENASE [NAD(+)]"/>
    <property type="match status" value="1"/>
</dbReference>
<dbReference type="OMA" id="AGTHIIS"/>
<organism evidence="4 5">
    <name type="scientific">Magnaporthiopsis poae (strain ATCC 64411 / 73-15)</name>
    <name type="common">Kentucky bluegrass fungus</name>
    <name type="synonym">Magnaporthe poae</name>
    <dbReference type="NCBI Taxonomy" id="644358"/>
    <lineage>
        <taxon>Eukaryota</taxon>
        <taxon>Fungi</taxon>
        <taxon>Dikarya</taxon>
        <taxon>Ascomycota</taxon>
        <taxon>Pezizomycotina</taxon>
        <taxon>Sordariomycetes</taxon>
        <taxon>Sordariomycetidae</taxon>
        <taxon>Magnaporthales</taxon>
        <taxon>Magnaporthaceae</taxon>
        <taxon>Magnaporthiopsis</taxon>
    </lineage>
</organism>
<dbReference type="GO" id="GO:0016616">
    <property type="term" value="F:oxidoreductase activity, acting on the CH-OH group of donors, NAD or NADP as acceptor"/>
    <property type="evidence" value="ECO:0007669"/>
    <property type="project" value="TreeGrafter"/>
</dbReference>
<accession>A0A0C4E3P7</accession>
<dbReference type="OrthoDB" id="5296at2759"/>
<evidence type="ECO:0000313" key="5">
    <source>
        <dbReference type="Proteomes" id="UP000011715"/>
    </source>
</evidence>
<reference evidence="4" key="5">
    <citation type="submission" date="2015-06" db="UniProtKB">
        <authorList>
            <consortium name="EnsemblFungi"/>
        </authorList>
    </citation>
    <scope>IDENTIFICATION</scope>
    <source>
        <strain evidence="4">ATCC 64411</strain>
    </source>
</reference>
<evidence type="ECO:0000256" key="2">
    <source>
        <dbReference type="ARBA" id="ARBA00023002"/>
    </source>
</evidence>
<keyword evidence="5" id="KW-1185">Reference proteome</keyword>
<proteinExistence type="inferred from homology"/>